<organism evidence="2 3">
    <name type="scientific">Granulicella mallensis</name>
    <dbReference type="NCBI Taxonomy" id="940614"/>
    <lineage>
        <taxon>Bacteria</taxon>
        <taxon>Pseudomonadati</taxon>
        <taxon>Acidobacteriota</taxon>
        <taxon>Terriglobia</taxon>
        <taxon>Terriglobales</taxon>
        <taxon>Acidobacteriaceae</taxon>
        <taxon>Granulicella</taxon>
    </lineage>
</organism>
<dbReference type="PANTHER" id="PTHR35894">
    <property type="entry name" value="GENERAL SECRETION PATHWAY PROTEIN A-RELATED"/>
    <property type="match status" value="1"/>
</dbReference>
<dbReference type="InterPro" id="IPR049945">
    <property type="entry name" value="AAA_22"/>
</dbReference>
<evidence type="ECO:0000313" key="3">
    <source>
        <dbReference type="Proteomes" id="UP000584867"/>
    </source>
</evidence>
<feature type="domain" description="ORC1/DEAH AAA+ ATPase" evidence="1">
    <location>
        <begin position="43"/>
        <end position="221"/>
    </location>
</feature>
<reference evidence="2 3" key="1">
    <citation type="submission" date="2020-08" db="EMBL/GenBank/DDBJ databases">
        <title>Genomic Encyclopedia of Type Strains, Phase IV (KMG-V): Genome sequencing to study the core and pangenomes of soil and plant-associated prokaryotes.</title>
        <authorList>
            <person name="Whitman W."/>
        </authorList>
    </citation>
    <scope>NUCLEOTIDE SEQUENCE [LARGE SCALE GENOMIC DNA]</scope>
    <source>
        <strain evidence="2 3">X5P3</strain>
    </source>
</reference>
<protein>
    <recommendedName>
        <fullName evidence="1">ORC1/DEAH AAA+ ATPase domain-containing protein</fullName>
    </recommendedName>
</protein>
<evidence type="ECO:0000259" key="1">
    <source>
        <dbReference type="Pfam" id="PF13401"/>
    </source>
</evidence>
<dbReference type="AlphaFoldDB" id="A0A7W7ZMG1"/>
<accession>A0A7W7ZMG1</accession>
<proteinExistence type="predicted"/>
<name>A0A7W7ZMG1_9BACT</name>
<dbReference type="InterPro" id="IPR052026">
    <property type="entry name" value="ExeA_AAA_ATPase_DNA-bind"/>
</dbReference>
<evidence type="ECO:0000313" key="2">
    <source>
        <dbReference type="EMBL" id="MBB5062649.1"/>
    </source>
</evidence>
<dbReference type="EMBL" id="JACHIO010000003">
    <property type="protein sequence ID" value="MBB5062649.1"/>
    <property type="molecule type" value="Genomic_DNA"/>
</dbReference>
<dbReference type="Gene3D" id="3.40.50.300">
    <property type="entry name" value="P-loop containing nucleotide triphosphate hydrolases"/>
    <property type="match status" value="1"/>
</dbReference>
<dbReference type="InterPro" id="IPR027417">
    <property type="entry name" value="P-loop_NTPase"/>
</dbReference>
<gene>
    <name evidence="2" type="ORF">HDF15_000979</name>
</gene>
<dbReference type="PANTHER" id="PTHR35894:SF5">
    <property type="entry name" value="MU-LIKE PROPHAGE FLUMU DNA TRANSPOSITION PROTEIN B"/>
    <property type="match status" value="1"/>
</dbReference>
<dbReference type="GO" id="GO:0016887">
    <property type="term" value="F:ATP hydrolysis activity"/>
    <property type="evidence" value="ECO:0007669"/>
    <property type="project" value="InterPro"/>
</dbReference>
<comment type="caution">
    <text evidence="2">The sequence shown here is derived from an EMBL/GenBank/DDBJ whole genome shotgun (WGS) entry which is preliminary data.</text>
</comment>
<dbReference type="Proteomes" id="UP000584867">
    <property type="component" value="Unassembled WGS sequence"/>
</dbReference>
<dbReference type="RefSeq" id="WP_184253220.1">
    <property type="nucleotide sequence ID" value="NZ_JACHIO010000003.1"/>
</dbReference>
<dbReference type="SUPFAM" id="SSF52540">
    <property type="entry name" value="P-loop containing nucleoside triphosphate hydrolases"/>
    <property type="match status" value="1"/>
</dbReference>
<dbReference type="Pfam" id="PF13401">
    <property type="entry name" value="AAA_22"/>
    <property type="match status" value="1"/>
</dbReference>
<sequence>MPTAPLQSSPLPPNSSAIGTNSADFIETLEYRRFVEFCDACRQYRYIGLCFGPPGVGKTLSASRYSRNDAIGAYDSAIKETPLVPPIDTVLYTPLVMNSPSRVDSDIKRARETVAGMVRWPLRREAQATLKALRERDEACRSQNLDLPAKERTDVASLKPSYMEVFADYAAREKSLADPTTLIVVDEADRLRMNSLEQLRAIFDEGAAGLVLIGMPGIEQRVARFAQLYSRIGFVHEFRPLGETEIEKLLDDHWTPRGVRLPNEPMTPEVEAAIIRMTAGNFRLLKRILAQIERVLDANNIDTITAESVLLARESLVIGQA</sequence>